<dbReference type="SMART" id="SM00220">
    <property type="entry name" value="S_TKc"/>
    <property type="match status" value="1"/>
</dbReference>
<dbReference type="Gene3D" id="1.10.510.10">
    <property type="entry name" value="Transferase(Phosphotransferase) domain 1"/>
    <property type="match status" value="1"/>
</dbReference>
<evidence type="ECO:0000259" key="6">
    <source>
        <dbReference type="PROSITE" id="PS50011"/>
    </source>
</evidence>
<keyword evidence="5" id="KW-0067">ATP-binding</keyword>
<keyword evidence="3" id="KW-0547">Nucleotide-binding</keyword>
<organism evidence="7 8">
    <name type="scientific">Ensete ventricosum</name>
    <name type="common">Abyssinian banana</name>
    <name type="synonym">Musa ensete</name>
    <dbReference type="NCBI Taxonomy" id="4639"/>
    <lineage>
        <taxon>Eukaryota</taxon>
        <taxon>Viridiplantae</taxon>
        <taxon>Streptophyta</taxon>
        <taxon>Embryophyta</taxon>
        <taxon>Tracheophyta</taxon>
        <taxon>Spermatophyta</taxon>
        <taxon>Magnoliopsida</taxon>
        <taxon>Liliopsida</taxon>
        <taxon>Zingiberales</taxon>
        <taxon>Musaceae</taxon>
        <taxon>Ensete</taxon>
    </lineage>
</organism>
<keyword evidence="1" id="KW-0723">Serine/threonine-protein kinase</keyword>
<dbReference type="PANTHER" id="PTHR24349">
    <property type="entry name" value="SERINE/THREONINE-PROTEIN KINASE"/>
    <property type="match status" value="1"/>
</dbReference>
<evidence type="ECO:0000256" key="4">
    <source>
        <dbReference type="ARBA" id="ARBA00022777"/>
    </source>
</evidence>
<name>A0A426Y8G3_ENSVE</name>
<dbReference type="GO" id="GO:0004674">
    <property type="term" value="F:protein serine/threonine kinase activity"/>
    <property type="evidence" value="ECO:0007669"/>
    <property type="project" value="UniProtKB-KW"/>
</dbReference>
<evidence type="ECO:0000256" key="1">
    <source>
        <dbReference type="ARBA" id="ARBA00022527"/>
    </source>
</evidence>
<reference evidence="7 8" key="1">
    <citation type="journal article" date="2014" name="Agronomy (Basel)">
        <title>A Draft Genome Sequence for Ensete ventricosum, the Drought-Tolerant Tree Against Hunger.</title>
        <authorList>
            <person name="Harrison J."/>
            <person name="Moore K.A."/>
            <person name="Paszkiewicz K."/>
            <person name="Jones T."/>
            <person name="Grant M."/>
            <person name="Ambacheew D."/>
            <person name="Muzemil S."/>
            <person name="Studholme D.J."/>
        </authorList>
    </citation>
    <scope>NUCLEOTIDE SEQUENCE [LARGE SCALE GENOMIC DNA]</scope>
</reference>
<dbReference type="PROSITE" id="PS50011">
    <property type="entry name" value="PROTEIN_KINASE_DOM"/>
    <property type="match status" value="1"/>
</dbReference>
<dbReference type="EMBL" id="AMZH03014211">
    <property type="protein sequence ID" value="RRT48021.1"/>
    <property type="molecule type" value="Genomic_DNA"/>
</dbReference>
<dbReference type="InterPro" id="IPR000719">
    <property type="entry name" value="Prot_kinase_dom"/>
</dbReference>
<gene>
    <name evidence="7" type="ORF">B296_00046066</name>
</gene>
<evidence type="ECO:0000256" key="2">
    <source>
        <dbReference type="ARBA" id="ARBA00022679"/>
    </source>
</evidence>
<dbReference type="InterPro" id="IPR011009">
    <property type="entry name" value="Kinase-like_dom_sf"/>
</dbReference>
<comment type="caution">
    <text evidence="7">The sequence shown here is derived from an EMBL/GenBank/DDBJ whole genome shotgun (WGS) entry which is preliminary data.</text>
</comment>
<evidence type="ECO:0000313" key="7">
    <source>
        <dbReference type="EMBL" id="RRT48021.1"/>
    </source>
</evidence>
<sequence length="174" mass="19961">MIPTLEFIENFGISIVNWNPSYFFLKFAGDTLSEVVGSPYYVAPEVLCKLYGPESDVWSAGVILYILLSGVPPFWAETEAGIFRRILQGRLDFESQPWPGISDSAKDLIRNMLCKDPRKRYTAHQVLCHPWIVDDNVAPDRPLDSAVLSRLKHFSAMNKLKKMALRVIFFYNDW</sequence>
<dbReference type="AlphaFoldDB" id="A0A426Y8G3"/>
<evidence type="ECO:0000256" key="3">
    <source>
        <dbReference type="ARBA" id="ARBA00022741"/>
    </source>
</evidence>
<keyword evidence="2" id="KW-0808">Transferase</keyword>
<dbReference type="FunFam" id="1.10.510.10:FF:001864">
    <property type="entry name" value="Calcium-dependent protein kinase SK5"/>
    <property type="match status" value="1"/>
</dbReference>
<evidence type="ECO:0000313" key="8">
    <source>
        <dbReference type="Proteomes" id="UP000287651"/>
    </source>
</evidence>
<proteinExistence type="predicted"/>
<dbReference type="Proteomes" id="UP000287651">
    <property type="component" value="Unassembled WGS sequence"/>
</dbReference>
<protein>
    <recommendedName>
        <fullName evidence="6">Protein kinase domain-containing protein</fullName>
    </recommendedName>
</protein>
<dbReference type="SUPFAM" id="SSF56112">
    <property type="entry name" value="Protein kinase-like (PK-like)"/>
    <property type="match status" value="1"/>
</dbReference>
<dbReference type="GO" id="GO:0005524">
    <property type="term" value="F:ATP binding"/>
    <property type="evidence" value="ECO:0007669"/>
    <property type="project" value="UniProtKB-KW"/>
</dbReference>
<accession>A0A426Y8G3</accession>
<keyword evidence="4" id="KW-0418">Kinase</keyword>
<feature type="domain" description="Protein kinase" evidence="6">
    <location>
        <begin position="1"/>
        <end position="132"/>
    </location>
</feature>
<dbReference type="InterPro" id="IPR050205">
    <property type="entry name" value="CDPK_Ser/Thr_kinases"/>
</dbReference>
<dbReference type="Pfam" id="PF00069">
    <property type="entry name" value="Pkinase"/>
    <property type="match status" value="1"/>
</dbReference>
<evidence type="ECO:0000256" key="5">
    <source>
        <dbReference type="ARBA" id="ARBA00022840"/>
    </source>
</evidence>